<evidence type="ECO:0000313" key="1">
    <source>
        <dbReference type="EMBL" id="QDS90160.1"/>
    </source>
</evidence>
<sequence length="307" mass="33666">MPPALFDPSPAFQFEPISEAHSSPKPQRLDLAGAMSIAASEPATQNILSGVQRIPTFLSSSPSGVDHRIVRYDVPLTEVTAHNLFRASGVQGKLMDVPSDDPEQETIRVVRYEVPDDEILLHSTISQNGLQGDLVEVHDDQSWRPQVRFLQPKARVFFDLKRDNDSEFDLFRNGSILASLDVLEIYKPLKLVTDFFADENSKKVSLHDLGWRFGATLGLGITTALSNGGTDGGGAPIGVGSIGFRYEFPIGPEPPAVLDQNGRPIRLDQRTRVGFEAGLQAGTSTDETIADRFDVGFYLGMMVNTPW</sequence>
<name>A0A517M5K9_9BACT</name>
<dbReference type="AlphaFoldDB" id="A0A517M5K9"/>
<dbReference type="Proteomes" id="UP000319557">
    <property type="component" value="Chromosome"/>
</dbReference>
<keyword evidence="2" id="KW-1185">Reference proteome</keyword>
<dbReference type="EMBL" id="CP036261">
    <property type="protein sequence ID" value="QDS90160.1"/>
    <property type="molecule type" value="Genomic_DNA"/>
</dbReference>
<proteinExistence type="predicted"/>
<dbReference type="OrthoDB" id="248602at2"/>
<gene>
    <name evidence="1" type="ORF">EC9_43660</name>
</gene>
<protein>
    <submittedName>
        <fullName evidence="1">Uncharacterized protein</fullName>
    </submittedName>
</protein>
<accession>A0A517M5K9</accession>
<reference evidence="1 2" key="1">
    <citation type="submission" date="2019-02" db="EMBL/GenBank/DDBJ databases">
        <title>Deep-cultivation of Planctomycetes and their phenomic and genomic characterization uncovers novel biology.</title>
        <authorList>
            <person name="Wiegand S."/>
            <person name="Jogler M."/>
            <person name="Boedeker C."/>
            <person name="Pinto D."/>
            <person name="Vollmers J."/>
            <person name="Rivas-Marin E."/>
            <person name="Kohn T."/>
            <person name="Peeters S.H."/>
            <person name="Heuer A."/>
            <person name="Rast P."/>
            <person name="Oberbeckmann S."/>
            <person name="Bunk B."/>
            <person name="Jeske O."/>
            <person name="Meyerdierks A."/>
            <person name="Storesund J.E."/>
            <person name="Kallscheuer N."/>
            <person name="Luecker S."/>
            <person name="Lage O.M."/>
            <person name="Pohl T."/>
            <person name="Merkel B.J."/>
            <person name="Hornburger P."/>
            <person name="Mueller R.-W."/>
            <person name="Bruemmer F."/>
            <person name="Labrenz M."/>
            <person name="Spormann A.M."/>
            <person name="Op den Camp H."/>
            <person name="Overmann J."/>
            <person name="Amann R."/>
            <person name="Jetten M.S.M."/>
            <person name="Mascher T."/>
            <person name="Medema M.H."/>
            <person name="Devos D.P."/>
            <person name="Kaster A.-K."/>
            <person name="Ovreas L."/>
            <person name="Rohde M."/>
            <person name="Galperin M.Y."/>
            <person name="Jogler C."/>
        </authorList>
    </citation>
    <scope>NUCLEOTIDE SEQUENCE [LARGE SCALE GENOMIC DNA]</scope>
    <source>
        <strain evidence="1 2">EC9</strain>
    </source>
</reference>
<evidence type="ECO:0000313" key="2">
    <source>
        <dbReference type="Proteomes" id="UP000319557"/>
    </source>
</evidence>
<dbReference type="KEGG" id="ruv:EC9_43660"/>
<organism evidence="1 2">
    <name type="scientific">Rosistilla ulvae</name>
    <dbReference type="NCBI Taxonomy" id="1930277"/>
    <lineage>
        <taxon>Bacteria</taxon>
        <taxon>Pseudomonadati</taxon>
        <taxon>Planctomycetota</taxon>
        <taxon>Planctomycetia</taxon>
        <taxon>Pirellulales</taxon>
        <taxon>Pirellulaceae</taxon>
        <taxon>Rosistilla</taxon>
    </lineage>
</organism>
<dbReference type="RefSeq" id="WP_145348035.1">
    <property type="nucleotide sequence ID" value="NZ_CP036261.1"/>
</dbReference>